<keyword evidence="7" id="KW-1185">Reference proteome</keyword>
<keyword evidence="2" id="KW-0175">Coiled coil</keyword>
<proteinExistence type="inferred from homology"/>
<organism evidence="5 8">
    <name type="scientific">Myxococcus virescens</name>
    <dbReference type="NCBI Taxonomy" id="83456"/>
    <lineage>
        <taxon>Bacteria</taxon>
        <taxon>Pseudomonadati</taxon>
        <taxon>Myxococcota</taxon>
        <taxon>Myxococcia</taxon>
        <taxon>Myxococcales</taxon>
        <taxon>Cystobacterineae</taxon>
        <taxon>Myxococcaceae</taxon>
        <taxon>Myxococcus</taxon>
    </lineage>
</organism>
<dbReference type="Proteomes" id="UP000198717">
    <property type="component" value="Unassembled WGS sequence"/>
</dbReference>
<dbReference type="EMBL" id="BJVY01000025">
    <property type="protein sequence ID" value="GEL72479.1"/>
    <property type="molecule type" value="Genomic_DNA"/>
</dbReference>
<dbReference type="GO" id="GO:0015562">
    <property type="term" value="F:efflux transmembrane transporter activity"/>
    <property type="evidence" value="ECO:0007669"/>
    <property type="project" value="InterPro"/>
</dbReference>
<reference evidence="5 8" key="2">
    <citation type="submission" date="2019-07" db="EMBL/GenBank/DDBJ databases">
        <title>Whole genome shotgun sequence of Myxococcus virescens NBRC 100334.</title>
        <authorList>
            <person name="Hosoyama A."/>
            <person name="Uohara A."/>
            <person name="Ohji S."/>
            <person name="Ichikawa N."/>
        </authorList>
    </citation>
    <scope>NUCLEOTIDE SEQUENCE [LARGE SCALE GENOMIC DNA]</scope>
    <source>
        <strain evidence="5 8">NBRC 100334</strain>
    </source>
</reference>
<accession>A0A511HIY7</accession>
<feature type="signal peptide" evidence="4">
    <location>
        <begin position="1"/>
        <end position="20"/>
    </location>
</feature>
<evidence type="ECO:0000313" key="8">
    <source>
        <dbReference type="Proteomes" id="UP000321224"/>
    </source>
</evidence>
<feature type="chain" id="PRO_5022903594" evidence="4">
    <location>
        <begin position="21"/>
        <end position="489"/>
    </location>
</feature>
<feature type="region of interest" description="Disordered" evidence="3">
    <location>
        <begin position="19"/>
        <end position="103"/>
    </location>
</feature>
<sequence>MRYFTAWGVLCLLMAGPARAEQADTPSPARLTQEQRRSEATSPDRLAQEQRRSDTPPPGRFALAQNRSDTPPDRLLLAQTRSDTPRDSLTQEQRRSEEAPPEHITLEQALSLLDERSPWALAERSRIAVAAADRIEASILPNPSFSYGTQLLAAGVNTGSSVVHELSLEQPLMIFGQRGVRRELAERNVSAEQARVNASLAERALAVREAFAALLTNQEELRVLEETAVDLGRVEKVVKGRAAAGDSSRYDVERIEVESRALEVEVLNARANVADASGRLAALLGMEGWHPKAQGSLRTTESLPDLPLLWESAQQRRPSLVAARARQAVARGGLDVARRERLPVPSVAAGVLFTRNEQSTIALVGVGLPLPLFDRNQGAVARASAEMQAEARALEAELAEARAELSRAHAVLEGRKGALARLEHDVVERLPTVRRMAEDAYREGRGGILELLDAFRSLKDMRVLHLKQQETVKLAEASVLFAAGLDTAR</sequence>
<evidence type="ECO:0000256" key="3">
    <source>
        <dbReference type="SAM" id="MobiDB-lite"/>
    </source>
</evidence>
<comment type="similarity">
    <text evidence="1">Belongs to the outer membrane factor (OMF) (TC 1.B.17) family.</text>
</comment>
<evidence type="ECO:0000256" key="1">
    <source>
        <dbReference type="ARBA" id="ARBA00007613"/>
    </source>
</evidence>
<protein>
    <submittedName>
        <fullName evidence="5">Cobalt-zinc-cadmium resistance protein</fullName>
    </submittedName>
    <submittedName>
        <fullName evidence="6">Outer membrane protein, cobalt-zinc-cadmium efflux system</fullName>
    </submittedName>
</protein>
<gene>
    <name evidence="5" type="primary">czcC</name>
    <name evidence="5" type="ORF">MVI01_42630</name>
    <name evidence="6" type="ORF">SAMN04488504_106348</name>
</gene>
<dbReference type="RefSeq" id="WP_244171887.1">
    <property type="nucleotide sequence ID" value="NZ_BJVY01000025.1"/>
</dbReference>
<evidence type="ECO:0000256" key="4">
    <source>
        <dbReference type="SAM" id="SignalP"/>
    </source>
</evidence>
<dbReference type="PANTHER" id="PTHR30203:SF24">
    <property type="entry name" value="BLR4935 PROTEIN"/>
    <property type="match status" value="1"/>
</dbReference>
<feature type="compositionally biased region" description="Basic and acidic residues" evidence="3">
    <location>
        <begin position="92"/>
        <end position="103"/>
    </location>
</feature>
<reference evidence="6 7" key="1">
    <citation type="submission" date="2016-10" db="EMBL/GenBank/DDBJ databases">
        <authorList>
            <person name="Varghese N."/>
            <person name="Submissions S."/>
        </authorList>
    </citation>
    <scope>NUCLEOTIDE SEQUENCE [LARGE SCALE GENOMIC DNA]</scope>
    <source>
        <strain evidence="6 7">DSM 2260</strain>
    </source>
</reference>
<evidence type="ECO:0000313" key="6">
    <source>
        <dbReference type="EMBL" id="SDE39781.1"/>
    </source>
</evidence>
<dbReference type="Pfam" id="PF02321">
    <property type="entry name" value="OEP"/>
    <property type="match status" value="2"/>
</dbReference>
<dbReference type="InterPro" id="IPR003423">
    <property type="entry name" value="OMP_efflux"/>
</dbReference>
<dbReference type="SUPFAM" id="SSF56954">
    <property type="entry name" value="Outer membrane efflux proteins (OEP)"/>
    <property type="match status" value="1"/>
</dbReference>
<evidence type="ECO:0000256" key="2">
    <source>
        <dbReference type="SAM" id="Coils"/>
    </source>
</evidence>
<dbReference type="AlphaFoldDB" id="A0A511HIY7"/>
<dbReference type="InterPro" id="IPR010131">
    <property type="entry name" value="MdtP/NodT-like"/>
</dbReference>
<dbReference type="Gene3D" id="1.20.1600.10">
    <property type="entry name" value="Outer membrane efflux proteins (OEP)"/>
    <property type="match status" value="1"/>
</dbReference>
<dbReference type="Proteomes" id="UP000321224">
    <property type="component" value="Unassembled WGS sequence"/>
</dbReference>
<comment type="caution">
    <text evidence="5">The sequence shown here is derived from an EMBL/GenBank/DDBJ whole genome shotgun (WGS) entry which is preliminary data.</text>
</comment>
<evidence type="ECO:0000313" key="5">
    <source>
        <dbReference type="EMBL" id="GEL72479.1"/>
    </source>
</evidence>
<name>A0A511HIY7_9BACT</name>
<feature type="compositionally biased region" description="Polar residues" evidence="3">
    <location>
        <begin position="79"/>
        <end position="91"/>
    </location>
</feature>
<evidence type="ECO:0000313" key="7">
    <source>
        <dbReference type="Proteomes" id="UP000198717"/>
    </source>
</evidence>
<dbReference type="EMBL" id="FNAJ01000006">
    <property type="protein sequence ID" value="SDE39781.1"/>
    <property type="molecule type" value="Genomic_DNA"/>
</dbReference>
<keyword evidence="4" id="KW-0732">Signal</keyword>
<feature type="coiled-coil region" evidence="2">
    <location>
        <begin position="384"/>
        <end position="411"/>
    </location>
</feature>
<dbReference type="PANTHER" id="PTHR30203">
    <property type="entry name" value="OUTER MEMBRANE CATION EFFLUX PROTEIN"/>
    <property type="match status" value="1"/>
</dbReference>